<keyword evidence="1" id="KW-0472">Membrane</keyword>
<sequence>MPRSRIKRNGKAAYLCYLFFALIGADMLSLLPSQAAFCNGVQDCRIATLYLMWVIPVGLMAFGIAMALYQAGEDLRLHERILHWWERSLRYLSRRPDIN</sequence>
<keyword evidence="1" id="KW-0812">Transmembrane</keyword>
<feature type="transmembrane region" description="Helical" evidence="1">
    <location>
        <begin position="50"/>
        <end position="69"/>
    </location>
</feature>
<evidence type="ECO:0000256" key="1">
    <source>
        <dbReference type="SAM" id="Phobius"/>
    </source>
</evidence>
<evidence type="ECO:0000313" key="2">
    <source>
        <dbReference type="EMBL" id="GGC62946.1"/>
    </source>
</evidence>
<dbReference type="AlphaFoldDB" id="A0A916U9G2"/>
<name>A0A916U9G2_9BURK</name>
<keyword evidence="3" id="KW-1185">Reference proteome</keyword>
<reference evidence="2" key="1">
    <citation type="journal article" date="2014" name="Int. J. Syst. Evol. Microbiol.">
        <title>Complete genome sequence of Corynebacterium casei LMG S-19264T (=DSM 44701T), isolated from a smear-ripened cheese.</title>
        <authorList>
            <consortium name="US DOE Joint Genome Institute (JGI-PGF)"/>
            <person name="Walter F."/>
            <person name="Albersmeier A."/>
            <person name="Kalinowski J."/>
            <person name="Ruckert C."/>
        </authorList>
    </citation>
    <scope>NUCLEOTIDE SEQUENCE</scope>
    <source>
        <strain evidence="2">CGMCC 1.10998</strain>
    </source>
</reference>
<keyword evidence="1" id="KW-1133">Transmembrane helix</keyword>
<evidence type="ECO:0000313" key="3">
    <source>
        <dbReference type="Proteomes" id="UP000637423"/>
    </source>
</evidence>
<dbReference type="Proteomes" id="UP000637423">
    <property type="component" value="Unassembled WGS sequence"/>
</dbReference>
<comment type="caution">
    <text evidence="2">The sequence shown here is derived from an EMBL/GenBank/DDBJ whole genome shotgun (WGS) entry which is preliminary data.</text>
</comment>
<reference evidence="2" key="2">
    <citation type="submission" date="2020-09" db="EMBL/GenBank/DDBJ databases">
        <authorList>
            <person name="Sun Q."/>
            <person name="Zhou Y."/>
        </authorList>
    </citation>
    <scope>NUCLEOTIDE SEQUENCE</scope>
    <source>
        <strain evidence="2">CGMCC 1.10998</strain>
    </source>
</reference>
<accession>A0A916U9G2</accession>
<dbReference type="EMBL" id="BMED01000001">
    <property type="protein sequence ID" value="GGC62946.1"/>
    <property type="molecule type" value="Genomic_DNA"/>
</dbReference>
<gene>
    <name evidence="2" type="ORF">GCM10011396_07410</name>
</gene>
<protein>
    <submittedName>
        <fullName evidence="2">Uncharacterized protein</fullName>
    </submittedName>
</protein>
<dbReference type="RefSeq" id="WP_188564611.1">
    <property type="nucleotide sequence ID" value="NZ_BMED01000001.1"/>
</dbReference>
<organism evidence="2 3">
    <name type="scientific">Undibacterium terreum</name>
    <dbReference type="NCBI Taxonomy" id="1224302"/>
    <lineage>
        <taxon>Bacteria</taxon>
        <taxon>Pseudomonadati</taxon>
        <taxon>Pseudomonadota</taxon>
        <taxon>Betaproteobacteria</taxon>
        <taxon>Burkholderiales</taxon>
        <taxon>Oxalobacteraceae</taxon>
        <taxon>Undibacterium</taxon>
    </lineage>
</organism>
<proteinExistence type="predicted"/>